<accession>D6YSY0</accession>
<dbReference type="RefSeq" id="WP_013182875.1">
    <property type="nucleotide sequence ID" value="NC_014225.1"/>
</dbReference>
<dbReference type="OrthoDB" id="9811743at2"/>
<dbReference type="EC" id="5.1.3.-" evidence="3"/>
<dbReference type="Gene3D" id="3.90.25.10">
    <property type="entry name" value="UDP-galactose 4-epimerase, domain 1"/>
    <property type="match status" value="1"/>
</dbReference>
<dbReference type="EMBL" id="CP001928">
    <property type="protein sequence ID" value="ADI39175.1"/>
    <property type="molecule type" value="Genomic_DNA"/>
</dbReference>
<dbReference type="KEGG" id="wch:wcw_1836"/>
<proteinExistence type="predicted"/>
<dbReference type="PRINTS" id="PR01713">
    <property type="entry name" value="NUCEPIMERASE"/>
</dbReference>
<dbReference type="Gene3D" id="3.40.50.720">
    <property type="entry name" value="NAD(P)-binding Rossmann-like Domain"/>
    <property type="match status" value="1"/>
</dbReference>
<dbReference type="Pfam" id="PF01370">
    <property type="entry name" value="Epimerase"/>
    <property type="match status" value="1"/>
</dbReference>
<name>D6YSY0_WADCW</name>
<evidence type="ECO:0000313" key="3">
    <source>
        <dbReference type="EMBL" id="ADI39175.1"/>
    </source>
</evidence>
<feature type="domain" description="NAD-dependent epimerase/dehydratase" evidence="2">
    <location>
        <begin position="6"/>
        <end position="244"/>
    </location>
</feature>
<reference evidence="3 4" key="1">
    <citation type="journal article" date="2010" name="PLoS ONE">
        <title>The Waddlia genome: a window into chlamydial biology.</title>
        <authorList>
            <person name="Bertelli C."/>
            <person name="Collyn F."/>
            <person name="Croxatto A."/>
            <person name="Ruckert C."/>
            <person name="Polkinghorne A."/>
            <person name="Kebbi-Beghdadi C."/>
            <person name="Goesmann A."/>
            <person name="Vaughan L."/>
            <person name="Greub G."/>
        </authorList>
    </citation>
    <scope>NUCLEOTIDE SEQUENCE [LARGE SCALE GENOMIC DNA]</scope>
    <source>
        <strain evidence="4">ATCC VR-1470 / WSU 86-1044</strain>
    </source>
</reference>
<dbReference type="AlphaFoldDB" id="D6YSY0"/>
<evidence type="ECO:0000259" key="2">
    <source>
        <dbReference type="Pfam" id="PF01370"/>
    </source>
</evidence>
<keyword evidence="4" id="KW-1185">Reference proteome</keyword>
<evidence type="ECO:0000256" key="1">
    <source>
        <dbReference type="ARBA" id="ARBA00023027"/>
    </source>
</evidence>
<dbReference type="InterPro" id="IPR001509">
    <property type="entry name" value="Epimerase_deHydtase"/>
</dbReference>
<dbReference type="SUPFAM" id="SSF51735">
    <property type="entry name" value="NAD(P)-binding Rossmann-fold domains"/>
    <property type="match status" value="1"/>
</dbReference>
<evidence type="ECO:0000313" key="4">
    <source>
        <dbReference type="Proteomes" id="UP000001505"/>
    </source>
</evidence>
<protein>
    <submittedName>
        <fullName evidence="3">NAD-dependent epimerase/dehydratase</fullName>
        <ecNumber evidence="3">5.1.3.-</ecNumber>
    </submittedName>
</protein>
<dbReference type="PANTHER" id="PTHR43574">
    <property type="entry name" value="EPIMERASE-RELATED"/>
    <property type="match status" value="1"/>
</dbReference>
<dbReference type="InterPro" id="IPR036291">
    <property type="entry name" value="NAD(P)-bd_dom_sf"/>
</dbReference>
<dbReference type="Proteomes" id="UP000001505">
    <property type="component" value="Chromosome"/>
</dbReference>
<dbReference type="eggNOG" id="COG0451">
    <property type="taxonomic scope" value="Bacteria"/>
</dbReference>
<dbReference type="GO" id="GO:0016853">
    <property type="term" value="F:isomerase activity"/>
    <property type="evidence" value="ECO:0007669"/>
    <property type="project" value="UniProtKB-KW"/>
</dbReference>
<sequence length="317" mass="35676">MEKSLLITGAAGFIGFHLARAAKMRGDRVVGLDNFNSYYDPKLKEMRALLLKQEGIEVIHGDICDEALLEKTAKSHAVTHIAHLAAQAGVRYSLENPKAYVKSNIEGFLNVLEVCRRQNLKLVYASSSSVYGMNEKVPFSEIDRVDLQASLYGATKKSNELFAATYHHLFNISATGLRYFTVYGPWGRPDMAYYSFTQKILNGDPIKVFNHGKMLRDFTYIDDIVRGTLAAIDKECACEVFNLGNHRPTELRKFIEIIEKAVGKKAKMEFLPMQPGDVPATFADISHSQKSLGFEPKTSLETGIPLFVEWFNFFKKN</sequence>
<dbReference type="STRING" id="716544.wcw_1836"/>
<keyword evidence="3" id="KW-0413">Isomerase</keyword>
<gene>
    <name evidence="3" type="primary">wcaG</name>
    <name evidence="3" type="ordered locus">wcw_1836</name>
</gene>
<dbReference type="HOGENOM" id="CLU_007383_1_7_0"/>
<organism evidence="3 4">
    <name type="scientific">Waddlia chondrophila (strain ATCC VR-1470 / WSU 86-1044)</name>
    <dbReference type="NCBI Taxonomy" id="716544"/>
    <lineage>
        <taxon>Bacteria</taxon>
        <taxon>Pseudomonadati</taxon>
        <taxon>Chlamydiota</taxon>
        <taxon>Chlamydiia</taxon>
        <taxon>Parachlamydiales</taxon>
        <taxon>Waddliaceae</taxon>
        <taxon>Waddlia</taxon>
    </lineage>
</organism>
<keyword evidence="1" id="KW-0520">NAD</keyword>